<keyword evidence="2 6" id="KW-0328">Glycosyltransferase</keyword>
<evidence type="ECO:0000256" key="3">
    <source>
        <dbReference type="ARBA" id="ARBA00022679"/>
    </source>
</evidence>
<dbReference type="GO" id="GO:0004553">
    <property type="term" value="F:hydrolase activity, hydrolyzing O-glycosyl compounds"/>
    <property type="evidence" value="ECO:0007669"/>
    <property type="project" value="TreeGrafter"/>
</dbReference>
<keyword evidence="3 6" id="KW-0808">Transferase</keyword>
<dbReference type="GO" id="GO:0005975">
    <property type="term" value="P:carbohydrate metabolic process"/>
    <property type="evidence" value="ECO:0007669"/>
    <property type="project" value="InterPro"/>
</dbReference>
<dbReference type="InterPro" id="IPR005195">
    <property type="entry name" value="Glyco_hydro_65_M"/>
</dbReference>
<comment type="similarity">
    <text evidence="1">Belongs to the glycosyl hydrolase 65 family.</text>
</comment>
<evidence type="ECO:0000256" key="2">
    <source>
        <dbReference type="ARBA" id="ARBA00022676"/>
    </source>
</evidence>
<dbReference type="SUPFAM" id="SSF74650">
    <property type="entry name" value="Galactose mutarotase-like"/>
    <property type="match status" value="1"/>
</dbReference>
<dbReference type="Pfam" id="PF03636">
    <property type="entry name" value="Glyco_hydro_65N"/>
    <property type="match status" value="1"/>
</dbReference>
<name>A0A644X814_9ZZZZ</name>
<evidence type="ECO:0000313" key="6">
    <source>
        <dbReference type="EMBL" id="MPM12320.1"/>
    </source>
</evidence>
<feature type="domain" description="Glycoside hydrolase family 65 N-terminal" evidence="5">
    <location>
        <begin position="24"/>
        <end position="262"/>
    </location>
</feature>
<evidence type="ECO:0000259" key="5">
    <source>
        <dbReference type="Pfam" id="PF03636"/>
    </source>
</evidence>
<proteinExistence type="inferred from homology"/>
<dbReference type="InterPro" id="IPR017045">
    <property type="entry name" value="Malt_Pase/Glycosyl_Hdrlase"/>
</dbReference>
<organism evidence="6">
    <name type="scientific">bioreactor metagenome</name>
    <dbReference type="NCBI Taxonomy" id="1076179"/>
    <lineage>
        <taxon>unclassified sequences</taxon>
        <taxon>metagenomes</taxon>
        <taxon>ecological metagenomes</taxon>
    </lineage>
</organism>
<dbReference type="GO" id="GO:0033831">
    <property type="term" value="F:kojibiose phosphorylase activity"/>
    <property type="evidence" value="ECO:0007669"/>
    <property type="project" value="UniProtKB-EC"/>
</dbReference>
<reference evidence="6" key="1">
    <citation type="submission" date="2019-08" db="EMBL/GenBank/DDBJ databases">
        <authorList>
            <person name="Kucharzyk K."/>
            <person name="Murdoch R.W."/>
            <person name="Higgins S."/>
            <person name="Loffler F."/>
        </authorList>
    </citation>
    <scope>NUCLEOTIDE SEQUENCE</scope>
</reference>
<dbReference type="Gene3D" id="1.50.10.10">
    <property type="match status" value="1"/>
</dbReference>
<dbReference type="PIRSF" id="PIRSF036289">
    <property type="entry name" value="Glycosyl_hydrolase_malt_phosph"/>
    <property type="match status" value="1"/>
</dbReference>
<dbReference type="InterPro" id="IPR012341">
    <property type="entry name" value="6hp_glycosidase-like_sf"/>
</dbReference>
<dbReference type="GO" id="GO:0030246">
    <property type="term" value="F:carbohydrate binding"/>
    <property type="evidence" value="ECO:0007669"/>
    <property type="project" value="InterPro"/>
</dbReference>
<dbReference type="SUPFAM" id="SSF48208">
    <property type="entry name" value="Six-hairpin glycosidases"/>
    <property type="match status" value="1"/>
</dbReference>
<dbReference type="EC" id="2.4.1.230" evidence="6"/>
<feature type="domain" description="Glycoside hydrolase family 65 central catalytic" evidence="4">
    <location>
        <begin position="318"/>
        <end position="683"/>
    </location>
</feature>
<evidence type="ECO:0000259" key="4">
    <source>
        <dbReference type="Pfam" id="PF03632"/>
    </source>
</evidence>
<accession>A0A644X814</accession>
<dbReference type="PANTHER" id="PTHR11051:SF8">
    <property type="entry name" value="PROTEIN-GLUCOSYLGALACTOSYLHYDROXYLYSINE GLUCOSIDASE"/>
    <property type="match status" value="1"/>
</dbReference>
<comment type="caution">
    <text evidence="6">The sequence shown here is derived from an EMBL/GenBank/DDBJ whole genome shotgun (WGS) entry which is preliminary data.</text>
</comment>
<dbReference type="Gene3D" id="2.60.420.10">
    <property type="entry name" value="Maltose phosphorylase, domain 3"/>
    <property type="match status" value="1"/>
</dbReference>
<dbReference type="InterPro" id="IPR008928">
    <property type="entry name" value="6-hairpin_glycosidase_sf"/>
</dbReference>
<dbReference type="PANTHER" id="PTHR11051">
    <property type="entry name" value="GLYCOSYL HYDROLASE-RELATED"/>
    <property type="match status" value="1"/>
</dbReference>
<dbReference type="InterPro" id="IPR005196">
    <property type="entry name" value="Glyco_hydro_65_N"/>
</dbReference>
<dbReference type="InterPro" id="IPR037018">
    <property type="entry name" value="GH65_N"/>
</dbReference>
<gene>
    <name evidence="6" type="primary">kojP_2</name>
    <name evidence="6" type="ORF">SDC9_58672</name>
</gene>
<protein>
    <submittedName>
        <fullName evidence="6">Kojibiose phosphorylase</fullName>
        <ecNumber evidence="6">2.4.1.230</ecNumber>
    </submittedName>
</protein>
<evidence type="ECO:0000256" key="1">
    <source>
        <dbReference type="ARBA" id="ARBA00006768"/>
    </source>
</evidence>
<dbReference type="Pfam" id="PF03632">
    <property type="entry name" value="Glyco_hydro_65m"/>
    <property type="match status" value="1"/>
</dbReference>
<dbReference type="EMBL" id="VSSQ01001955">
    <property type="protein sequence ID" value="MPM12320.1"/>
    <property type="molecule type" value="Genomic_DNA"/>
</dbReference>
<dbReference type="InterPro" id="IPR011013">
    <property type="entry name" value="Gal_mutarotase_sf_dom"/>
</dbReference>
<dbReference type="AlphaFoldDB" id="A0A644X814"/>
<dbReference type="Gene3D" id="2.70.98.40">
    <property type="entry name" value="Glycoside hydrolase, family 65, N-terminal domain"/>
    <property type="match status" value="1"/>
</dbReference>
<sequence>MIEGMEPGMEWIKIAPWDISCEGAEEETRDYRESVFSQGNGYLGMRGYRPDEASPNQAHRTTFYSGFYEYIRPGITDLVNQPDCSYTEIRLCGKPASELRVTKAKQSLSMKTGEASWQYMLEDGEGRKTQVEAFRFASMDNRRLVALRYRITPLNYEGTLELITGVDGGVENLPISDNQMQGNTEFVKFWTEHAFLPRTDGGVLSAKTRYSKRETAAGWCVCASGAATQQTPYAQGETYATTLTASLKQGQTWQVDKLCAVACWRDGEDPAPQAARLLNENEADYDALLKNNAVVWESIWRTADIRLDASDELQGAVRYNIYQLIASAPHGDEHASIGARGLMHGRYKGCYFWDTEVFMLPFFRDTLPDTAKSLLMYRYNTLNDAIESARRFSVKGARYSWMSSDTGFEQCETWDTGCCEIHITADIAYAVGKYALLSGDKAFMDEFGARILVETARYWFDRFSYCAPEDRYHLLFVKGPDEYCGVTSDNLYTVRLSKHNIALALQTLERLKKEQPGRYEALVQAAALLPEEQANWRDLLEKTVERFDEGRNLWVQDATFEQLEPLDIPGVRDTCKPLYYTLNFDRLQRYRVLKQPDVLMLMALLPEEFSQAEIESAWDYYEPITLHDSTLSFGMHALVAARLNKQAEAQGYFEKALYMDLKDVMQNTAREGIHTAALGAAWQALVYGYCGLSADPGAPCCTPRLPEFIRSAAFTVFRDGIWYDVTVNREGSCTVSKIQNSNPNSVFLRGV</sequence>